<dbReference type="InterPro" id="IPR036894">
    <property type="entry name" value="YbaB-like_sf"/>
</dbReference>
<dbReference type="InterPro" id="IPR004401">
    <property type="entry name" value="YbaB/EbfC"/>
</dbReference>
<comment type="subunit">
    <text evidence="2">Homodimer.</text>
</comment>
<dbReference type="GO" id="GO:0003677">
    <property type="term" value="F:DNA binding"/>
    <property type="evidence" value="ECO:0007669"/>
    <property type="project" value="UniProtKB-UniRule"/>
</dbReference>
<dbReference type="RefSeq" id="WP_007632582.1">
    <property type="nucleotide sequence ID" value="NZ_CP143053.1"/>
</dbReference>
<dbReference type="GO" id="GO:0043590">
    <property type="term" value="C:bacterial nucleoid"/>
    <property type="evidence" value="ECO:0007669"/>
    <property type="project" value="UniProtKB-UniRule"/>
</dbReference>
<evidence type="ECO:0000313" key="6">
    <source>
        <dbReference type="EMBL" id="TCW20658.1"/>
    </source>
</evidence>
<dbReference type="EMBL" id="SMCX01000029">
    <property type="protein sequence ID" value="TCW20658.1"/>
    <property type="molecule type" value="Genomic_DNA"/>
</dbReference>
<dbReference type="Proteomes" id="UP001206890">
    <property type="component" value="Unassembled WGS sequence"/>
</dbReference>
<dbReference type="GeneID" id="89529370"/>
<dbReference type="OrthoDB" id="9809370at2"/>
<reference evidence="8" key="3">
    <citation type="submission" date="2024-07" db="EMBL/GenBank/DDBJ databases">
        <title>Pseudomonas strain that inhibits Aeromonas fish pathogens.</title>
        <authorList>
            <person name="Wildschutte H."/>
        </authorList>
    </citation>
    <scope>NUCLEOTIDE SEQUENCE [LARGE SCALE GENOMIC DNA]</scope>
    <source>
        <strain evidence="8">n60</strain>
    </source>
</reference>
<dbReference type="Gene3D" id="3.30.1310.10">
    <property type="entry name" value="Nucleoid-associated protein YbaB-like domain"/>
    <property type="match status" value="1"/>
</dbReference>
<dbReference type="Proteomes" id="UP000295805">
    <property type="component" value="Unassembled WGS sequence"/>
</dbReference>
<evidence type="ECO:0000256" key="1">
    <source>
        <dbReference type="ARBA" id="ARBA00023125"/>
    </source>
</evidence>
<reference evidence="6 7" key="1">
    <citation type="submission" date="2019-03" db="EMBL/GenBank/DDBJ databases">
        <title>Root nodule microbial communities of legume samples collected from USA, Mexico and Botswana.</title>
        <authorList>
            <person name="Hirsch A."/>
        </authorList>
    </citation>
    <scope>NUCLEOTIDE SEQUENCE [LARGE SCALE GENOMIC DNA]</scope>
    <source>
        <strain evidence="6 7">55</strain>
    </source>
</reference>
<comment type="subcellular location">
    <subcellularLocation>
        <location evidence="2">Cytoplasm</location>
        <location evidence="2">Nucleoid</location>
    </subcellularLocation>
</comment>
<keyword evidence="8" id="KW-1185">Reference proteome</keyword>
<keyword evidence="2" id="KW-0963">Cytoplasm</keyword>
<evidence type="ECO:0000313" key="5">
    <source>
        <dbReference type="EMBL" id="MEX6464373.1"/>
    </source>
</evidence>
<reference evidence="4" key="2">
    <citation type="submission" date="2022-04" db="EMBL/GenBank/DDBJ databases">
        <title>Human microbiome associated bacterial genomes.</title>
        <authorList>
            <person name="Sandstrom S."/>
            <person name="Salamzade R."/>
            <person name="Kalan L.R."/>
        </authorList>
    </citation>
    <scope>NUCLEOTIDE SEQUENCE</scope>
    <source>
        <strain evidence="4">P3-SID1762</strain>
    </source>
</reference>
<dbReference type="HAMAP" id="MF_00274">
    <property type="entry name" value="DNA_YbaB_EbfC"/>
    <property type="match status" value="1"/>
</dbReference>
<comment type="caution">
    <text evidence="6">The sequence shown here is derived from an EMBL/GenBank/DDBJ whole genome shotgun (WGS) entry which is preliminary data.</text>
</comment>
<dbReference type="GO" id="GO:0005829">
    <property type="term" value="C:cytosol"/>
    <property type="evidence" value="ECO:0007669"/>
    <property type="project" value="TreeGrafter"/>
</dbReference>
<gene>
    <name evidence="5" type="ORF">AB6N35_08455</name>
    <name evidence="6" type="ORF">EDD19_12922</name>
    <name evidence="4" type="ORF">M3D93_14945</name>
</gene>
<dbReference type="AlphaFoldDB" id="A0A177LDH3"/>
<evidence type="ECO:0000313" key="7">
    <source>
        <dbReference type="Proteomes" id="UP000295805"/>
    </source>
</evidence>
<organism evidence="6 7">
    <name type="scientific">Dietzia cinnamea</name>
    <dbReference type="NCBI Taxonomy" id="321318"/>
    <lineage>
        <taxon>Bacteria</taxon>
        <taxon>Bacillati</taxon>
        <taxon>Actinomycetota</taxon>
        <taxon>Actinomycetes</taxon>
        <taxon>Mycobacteriales</taxon>
        <taxon>Dietziaceae</taxon>
        <taxon>Dietzia</taxon>
    </lineage>
</organism>
<comment type="similarity">
    <text evidence="2">Belongs to the YbaB/EbfC family.</text>
</comment>
<dbReference type="NCBIfam" id="TIGR00103">
    <property type="entry name" value="DNA_YbaB_EbfC"/>
    <property type="match status" value="1"/>
</dbReference>
<evidence type="ECO:0000313" key="4">
    <source>
        <dbReference type="EMBL" id="MCT2119029.1"/>
    </source>
</evidence>
<reference evidence="5" key="4">
    <citation type="submission" date="2024-07" db="EMBL/GenBank/DDBJ databases">
        <authorList>
            <person name="Wildschutte H."/>
        </authorList>
    </citation>
    <scope>NUCLEOTIDE SEQUENCE</scope>
    <source>
        <strain evidence="5">N60</strain>
    </source>
</reference>
<dbReference type="EMBL" id="JBFTEZ010000002">
    <property type="protein sequence ID" value="MEX6464373.1"/>
    <property type="molecule type" value="Genomic_DNA"/>
</dbReference>
<dbReference type="EMBL" id="JALXTC010000098">
    <property type="protein sequence ID" value="MCT2119029.1"/>
    <property type="molecule type" value="Genomic_DNA"/>
</dbReference>
<dbReference type="PIRSF" id="PIRSF004555">
    <property type="entry name" value="UCP004555"/>
    <property type="match status" value="1"/>
</dbReference>
<dbReference type="PANTHER" id="PTHR33449:SF1">
    <property type="entry name" value="NUCLEOID-ASSOCIATED PROTEIN YBAB"/>
    <property type="match status" value="1"/>
</dbReference>
<dbReference type="Proteomes" id="UP001560293">
    <property type="component" value="Unassembled WGS sequence"/>
</dbReference>
<comment type="function">
    <text evidence="2">Binds to DNA and alters its conformation. May be involved in regulation of gene expression, nucleoid organization and DNA protection.</text>
</comment>
<dbReference type="PANTHER" id="PTHR33449">
    <property type="entry name" value="NUCLEOID-ASSOCIATED PROTEIN YBAB"/>
    <property type="match status" value="1"/>
</dbReference>
<dbReference type="Pfam" id="PF02575">
    <property type="entry name" value="YbaB_DNA_bd"/>
    <property type="match status" value="1"/>
</dbReference>
<evidence type="ECO:0000256" key="3">
    <source>
        <dbReference type="SAM" id="Coils"/>
    </source>
</evidence>
<sequence>MQPGPDMNALLQQAQQMQAQLAEAQQEIAASTVDGQAGGGLVTVSMRGTGEVTGVTIDPKVVDPEDVETLQDLLVGAFGDAHTKVQELAESRLGPLASGGGLGDMMGGLGM</sequence>
<protein>
    <recommendedName>
        <fullName evidence="2">Nucleoid-associated protein AB6N35_08455</fullName>
    </recommendedName>
</protein>
<name>A0A177LDH3_9ACTN</name>
<keyword evidence="1 2" id="KW-0238">DNA-binding</keyword>
<accession>A0A177LDH3</accession>
<feature type="coiled-coil region" evidence="3">
    <location>
        <begin position="7"/>
        <end position="34"/>
    </location>
</feature>
<keyword evidence="3" id="KW-0175">Coiled coil</keyword>
<evidence type="ECO:0000256" key="2">
    <source>
        <dbReference type="HAMAP-Rule" id="MF_00274"/>
    </source>
</evidence>
<dbReference type="SUPFAM" id="SSF82607">
    <property type="entry name" value="YbaB-like"/>
    <property type="match status" value="1"/>
</dbReference>
<evidence type="ECO:0000313" key="8">
    <source>
        <dbReference type="Proteomes" id="UP001560293"/>
    </source>
</evidence>
<proteinExistence type="inferred from homology"/>